<dbReference type="EMBL" id="PVTG01000002">
    <property type="protein sequence ID" value="PRY51364.1"/>
    <property type="molecule type" value="Genomic_DNA"/>
</dbReference>
<keyword evidence="3" id="KW-0274">FAD</keyword>
<evidence type="ECO:0000256" key="7">
    <source>
        <dbReference type="SAM" id="MobiDB-lite"/>
    </source>
</evidence>
<evidence type="ECO:0000256" key="3">
    <source>
        <dbReference type="ARBA" id="ARBA00022827"/>
    </source>
</evidence>
<comment type="caution">
    <text evidence="9">The sequence shown here is derived from an EMBL/GenBank/DDBJ whole genome shotgun (WGS) entry which is preliminary data.</text>
</comment>
<dbReference type="AlphaFoldDB" id="A0A2T0U0C5"/>
<feature type="compositionally biased region" description="Basic and acidic residues" evidence="7">
    <location>
        <begin position="20"/>
        <end position="30"/>
    </location>
</feature>
<evidence type="ECO:0000256" key="4">
    <source>
        <dbReference type="ARBA" id="ARBA00022857"/>
    </source>
</evidence>
<keyword evidence="10" id="KW-1185">Reference proteome</keyword>
<keyword evidence="6" id="KW-0503">Monooxygenase</keyword>
<proteinExistence type="predicted"/>
<dbReference type="Pfam" id="PF01494">
    <property type="entry name" value="FAD_binding_3"/>
    <property type="match status" value="1"/>
</dbReference>
<evidence type="ECO:0000313" key="10">
    <source>
        <dbReference type="Proteomes" id="UP000239210"/>
    </source>
</evidence>
<dbReference type="Proteomes" id="UP000239210">
    <property type="component" value="Unassembled WGS sequence"/>
</dbReference>
<dbReference type="GO" id="GO:0004502">
    <property type="term" value="F:kynurenine 3-monooxygenase activity"/>
    <property type="evidence" value="ECO:0007669"/>
    <property type="project" value="TreeGrafter"/>
</dbReference>
<dbReference type="RefSeq" id="WP_106275842.1">
    <property type="nucleotide sequence ID" value="NZ_PVTG01000002.1"/>
</dbReference>
<feature type="domain" description="FAD-binding" evidence="8">
    <location>
        <begin position="181"/>
        <end position="357"/>
    </location>
</feature>
<comment type="cofactor">
    <cofactor evidence="1">
        <name>FAD</name>
        <dbReference type="ChEBI" id="CHEBI:57692"/>
    </cofactor>
</comment>
<evidence type="ECO:0000256" key="5">
    <source>
        <dbReference type="ARBA" id="ARBA00023002"/>
    </source>
</evidence>
<gene>
    <name evidence="9" type="ORF">LY71_102433</name>
</gene>
<dbReference type="SUPFAM" id="SSF51905">
    <property type="entry name" value="FAD/NAD(P)-binding domain"/>
    <property type="match status" value="1"/>
</dbReference>
<dbReference type="PRINTS" id="PR00420">
    <property type="entry name" value="RNGMNOXGNASE"/>
</dbReference>
<dbReference type="Gene3D" id="3.50.50.60">
    <property type="entry name" value="FAD/NAD(P)-binding domain"/>
    <property type="match status" value="1"/>
</dbReference>
<evidence type="ECO:0000256" key="1">
    <source>
        <dbReference type="ARBA" id="ARBA00001974"/>
    </source>
</evidence>
<dbReference type="InterPro" id="IPR036188">
    <property type="entry name" value="FAD/NAD-bd_sf"/>
</dbReference>
<dbReference type="PANTHER" id="PTHR46028:SF2">
    <property type="entry name" value="KYNURENINE 3-MONOOXYGENASE"/>
    <property type="match status" value="1"/>
</dbReference>
<reference evidence="9 10" key="1">
    <citation type="submission" date="2018-03" db="EMBL/GenBank/DDBJ databases">
        <title>Genomic Encyclopedia of Archaeal and Bacterial Type Strains, Phase II (KMG-II): from individual species to whole genera.</title>
        <authorList>
            <person name="Goeker M."/>
        </authorList>
    </citation>
    <scope>NUCLEOTIDE SEQUENCE [LARGE SCALE GENOMIC DNA]</scope>
    <source>
        <strain evidence="9 10">DSM 45416</strain>
    </source>
</reference>
<keyword evidence="5" id="KW-0560">Oxidoreductase</keyword>
<accession>A0A2T0U0C5</accession>
<dbReference type="GO" id="GO:0070189">
    <property type="term" value="P:kynurenine metabolic process"/>
    <property type="evidence" value="ECO:0007669"/>
    <property type="project" value="TreeGrafter"/>
</dbReference>
<name>A0A2T0U0C5_9ACTN</name>
<dbReference type="OrthoDB" id="9782160at2"/>
<dbReference type="Pfam" id="PF13450">
    <property type="entry name" value="NAD_binding_8"/>
    <property type="match status" value="1"/>
</dbReference>
<feature type="region of interest" description="Disordered" evidence="7">
    <location>
        <begin position="1"/>
        <end position="36"/>
    </location>
</feature>
<keyword evidence="4" id="KW-0521">NADP</keyword>
<evidence type="ECO:0000259" key="8">
    <source>
        <dbReference type="Pfam" id="PF01494"/>
    </source>
</evidence>
<dbReference type="PANTHER" id="PTHR46028">
    <property type="entry name" value="KYNURENINE 3-MONOOXYGENASE"/>
    <property type="match status" value="1"/>
</dbReference>
<protein>
    <submittedName>
        <fullName evidence="9">2-polyprenyl-6-methoxyphenol hydroxylase-like FAD-dependent oxidoreductase</fullName>
    </submittedName>
</protein>
<dbReference type="InterPro" id="IPR002938">
    <property type="entry name" value="FAD-bd"/>
</dbReference>
<evidence type="ECO:0000313" key="9">
    <source>
        <dbReference type="EMBL" id="PRY51364.1"/>
    </source>
</evidence>
<feature type="compositionally biased region" description="Polar residues" evidence="7">
    <location>
        <begin position="1"/>
        <end position="19"/>
    </location>
</feature>
<dbReference type="GO" id="GO:0071949">
    <property type="term" value="F:FAD binding"/>
    <property type="evidence" value="ECO:0007669"/>
    <property type="project" value="InterPro"/>
</dbReference>
<organism evidence="9 10">
    <name type="scientific">Geodermatophilus tzadiensis</name>
    <dbReference type="NCBI Taxonomy" id="1137988"/>
    <lineage>
        <taxon>Bacteria</taxon>
        <taxon>Bacillati</taxon>
        <taxon>Actinomycetota</taxon>
        <taxon>Actinomycetes</taxon>
        <taxon>Geodermatophilales</taxon>
        <taxon>Geodermatophilaceae</taxon>
        <taxon>Geodermatophilus</taxon>
    </lineage>
</organism>
<sequence>MSNHTASNQTASNQTASNHTAEEPSSRRPGEPGGIAIVGGGPAGLVAAIALARRGIATTVFERDAHPELAPRFNPDRSYTIDITGHGLRALRHIDAIGHFDARLLPFRGIQYAGRVVEDWPGPGWTGARGDILRALAAVISDRHKDAVHVEYGCRVSAVDVLSGAVSYTPPGGDPVTRQFDLVVGADGAGSVVREALQRHVPGFTVARKSLPNYLTMIALDRLVDQLDETYLQALATRPFCVAGAIPGDEESDGPRWFCGIGTRRPLSFSSAAAARAYLQQHCPRVLDLASDAAVTAFADRTCYHIGQKLTCSRLDGGRALLLGDAAGPFPPIGQGVNAAMEAAVELDRCIGAAGSGVGALSGAAQRYTAAWKPELDAISWISEKMLFENRLHTLRANVTMRWGINPIGRAKSDDVPWSRVQADARRWGPLWW</sequence>
<evidence type="ECO:0000256" key="2">
    <source>
        <dbReference type="ARBA" id="ARBA00022630"/>
    </source>
</evidence>
<keyword evidence="2" id="KW-0285">Flavoprotein</keyword>
<evidence type="ECO:0000256" key="6">
    <source>
        <dbReference type="ARBA" id="ARBA00023033"/>
    </source>
</evidence>